<comment type="caution">
    <text evidence="1">The sequence shown here is derived from an EMBL/GenBank/DDBJ whole genome shotgun (WGS) entry which is preliminary data.</text>
</comment>
<proteinExistence type="predicted"/>
<accession>A0ABT7A616</accession>
<evidence type="ECO:0000313" key="2">
    <source>
        <dbReference type="Proteomes" id="UP001214441"/>
    </source>
</evidence>
<organism evidence="1 2">
    <name type="scientific">Streptomyces iconiensis</name>
    <dbReference type="NCBI Taxonomy" id="1384038"/>
    <lineage>
        <taxon>Bacteria</taxon>
        <taxon>Bacillati</taxon>
        <taxon>Actinomycetota</taxon>
        <taxon>Actinomycetes</taxon>
        <taxon>Kitasatosporales</taxon>
        <taxon>Streptomycetaceae</taxon>
        <taxon>Streptomyces</taxon>
    </lineage>
</organism>
<dbReference type="RefSeq" id="WP_274047025.1">
    <property type="nucleotide sequence ID" value="NZ_JANCPR020000038.1"/>
</dbReference>
<keyword evidence="2" id="KW-1185">Reference proteome</keyword>
<protein>
    <submittedName>
        <fullName evidence="1">Uncharacterized protein</fullName>
    </submittedName>
</protein>
<dbReference type="Proteomes" id="UP001214441">
    <property type="component" value="Unassembled WGS sequence"/>
</dbReference>
<gene>
    <name evidence="1" type="ORF">NMN56_030935</name>
</gene>
<evidence type="ECO:0000313" key="1">
    <source>
        <dbReference type="EMBL" id="MDJ1136286.1"/>
    </source>
</evidence>
<dbReference type="EMBL" id="JANCPR020000038">
    <property type="protein sequence ID" value="MDJ1136286.1"/>
    <property type="molecule type" value="Genomic_DNA"/>
</dbReference>
<name>A0ABT7A616_9ACTN</name>
<sequence length="129" mass="14220">MARDSVTLTVLTGDDLAADRFPDLPVRLVVNAAFAEEEGEDRPARVEIRMRPDRLADLAARVRAAQSTLAVAARRSAEAQSVQEEREWATYLALRSSPPTDTDLLKRVLVRLGGELPPAVARKTNRGTW</sequence>
<reference evidence="1 2" key="1">
    <citation type="submission" date="2023-05" db="EMBL/GenBank/DDBJ databases">
        <title>Streptantibioticus silvisoli sp. nov., acidotolerant actinomycetes 1 from pine litter.</title>
        <authorList>
            <person name="Swiecimska M."/>
            <person name="Golinska P."/>
            <person name="Sangal V."/>
            <person name="Wachnowicz B."/>
            <person name="Goodfellow M."/>
        </authorList>
    </citation>
    <scope>NUCLEOTIDE SEQUENCE [LARGE SCALE GENOMIC DNA]</scope>
    <source>
        <strain evidence="1 2">DSM 42109</strain>
    </source>
</reference>